<accession>A0AAV5MAW8</accession>
<feature type="compositionally biased region" description="Low complexity" evidence="8">
    <location>
        <begin position="225"/>
        <end position="237"/>
    </location>
</feature>
<dbReference type="PANTHER" id="PTHR27009">
    <property type="entry name" value="RUST RESISTANCE KINASE LR10-RELATED"/>
    <property type="match status" value="1"/>
</dbReference>
<keyword evidence="4" id="KW-0732">Signal</keyword>
<name>A0AAV5MAW8_9ROSI</name>
<evidence type="ECO:0000313" key="9">
    <source>
        <dbReference type="EMBL" id="GKV47018.1"/>
    </source>
</evidence>
<evidence type="ECO:0000256" key="8">
    <source>
        <dbReference type="SAM" id="MobiDB-lite"/>
    </source>
</evidence>
<keyword evidence="5" id="KW-1133">Transmembrane helix</keyword>
<evidence type="ECO:0000313" key="10">
    <source>
        <dbReference type="Proteomes" id="UP001054252"/>
    </source>
</evidence>
<feature type="region of interest" description="Disordered" evidence="8">
    <location>
        <begin position="213"/>
        <end position="237"/>
    </location>
</feature>
<dbReference type="Proteomes" id="UP001054252">
    <property type="component" value="Unassembled WGS sequence"/>
</dbReference>
<protein>
    <recommendedName>
        <fullName evidence="11">Protein kinase domain-containing protein</fullName>
    </recommendedName>
</protein>
<dbReference type="AlphaFoldDB" id="A0AAV5MAW8"/>
<evidence type="ECO:0000256" key="1">
    <source>
        <dbReference type="ARBA" id="ARBA00004479"/>
    </source>
</evidence>
<reference evidence="9 10" key="1">
    <citation type="journal article" date="2021" name="Commun. Biol.">
        <title>The genome of Shorea leprosula (Dipterocarpaceae) highlights the ecological relevance of drought in aseasonal tropical rainforests.</title>
        <authorList>
            <person name="Ng K.K.S."/>
            <person name="Kobayashi M.J."/>
            <person name="Fawcett J.A."/>
            <person name="Hatakeyama M."/>
            <person name="Paape T."/>
            <person name="Ng C.H."/>
            <person name="Ang C.C."/>
            <person name="Tnah L.H."/>
            <person name="Lee C.T."/>
            <person name="Nishiyama T."/>
            <person name="Sese J."/>
            <person name="O'Brien M.J."/>
            <person name="Copetti D."/>
            <person name="Mohd Noor M.I."/>
            <person name="Ong R.C."/>
            <person name="Putra M."/>
            <person name="Sireger I.Z."/>
            <person name="Indrioko S."/>
            <person name="Kosugi Y."/>
            <person name="Izuno A."/>
            <person name="Isagi Y."/>
            <person name="Lee S.L."/>
            <person name="Shimizu K.K."/>
        </authorList>
    </citation>
    <scope>NUCLEOTIDE SEQUENCE [LARGE SCALE GENOMIC DNA]</scope>
    <source>
        <strain evidence="9">214</strain>
    </source>
</reference>
<dbReference type="InterPro" id="IPR045874">
    <property type="entry name" value="LRK10/LRL21-25-like"/>
</dbReference>
<keyword evidence="2" id="KW-0723">Serine/threonine-protein kinase</keyword>
<evidence type="ECO:0000256" key="3">
    <source>
        <dbReference type="ARBA" id="ARBA00022692"/>
    </source>
</evidence>
<keyword evidence="2" id="KW-0808">Transferase</keyword>
<dbReference type="EMBL" id="BPVZ01000220">
    <property type="protein sequence ID" value="GKV47018.1"/>
    <property type="molecule type" value="Genomic_DNA"/>
</dbReference>
<evidence type="ECO:0000256" key="2">
    <source>
        <dbReference type="ARBA" id="ARBA00022527"/>
    </source>
</evidence>
<dbReference type="GO" id="GO:0004674">
    <property type="term" value="F:protein serine/threonine kinase activity"/>
    <property type="evidence" value="ECO:0007669"/>
    <property type="project" value="UniProtKB-KW"/>
</dbReference>
<dbReference type="GO" id="GO:0016020">
    <property type="term" value="C:membrane"/>
    <property type="evidence" value="ECO:0007669"/>
    <property type="project" value="UniProtKB-SubCell"/>
</dbReference>
<organism evidence="9 10">
    <name type="scientific">Rubroshorea leprosula</name>
    <dbReference type="NCBI Taxonomy" id="152421"/>
    <lineage>
        <taxon>Eukaryota</taxon>
        <taxon>Viridiplantae</taxon>
        <taxon>Streptophyta</taxon>
        <taxon>Embryophyta</taxon>
        <taxon>Tracheophyta</taxon>
        <taxon>Spermatophyta</taxon>
        <taxon>Magnoliopsida</taxon>
        <taxon>eudicotyledons</taxon>
        <taxon>Gunneridae</taxon>
        <taxon>Pentapetalae</taxon>
        <taxon>rosids</taxon>
        <taxon>malvids</taxon>
        <taxon>Malvales</taxon>
        <taxon>Dipterocarpaceae</taxon>
        <taxon>Rubroshorea</taxon>
    </lineage>
</organism>
<keyword evidence="10" id="KW-1185">Reference proteome</keyword>
<dbReference type="SUPFAM" id="SSF56112">
    <property type="entry name" value="Protein kinase-like (PK-like)"/>
    <property type="match status" value="1"/>
</dbReference>
<evidence type="ECO:0008006" key="11">
    <source>
        <dbReference type="Google" id="ProtNLM"/>
    </source>
</evidence>
<sequence>MPYPITHKCDVYSFGMLLFDIIGSRSNLDINFPESKEWFSRWIWEKIENGYAKEVMIVCRIEEKDREVAERMVRAALWCVQDKPESRPLMSYVVKMLEGAVEVPMPPNPFPHAPEGAVEVPMPPNPFPHAPVGAVEVPMPPYPFPHVPEVVEVPMPPYPFQNAPVGAVEVSMPPVGAVEVPMPPYPFQNAPEGAVEVPVPPYPFLDVREVMPTRNNSEPTQRTLTTNNSSSFDTKSSSVGCATPIMRKYEIEIVYDS</sequence>
<proteinExistence type="predicted"/>
<keyword evidence="3" id="KW-0812">Transmembrane</keyword>
<evidence type="ECO:0000256" key="7">
    <source>
        <dbReference type="ARBA" id="ARBA00023180"/>
    </source>
</evidence>
<dbReference type="InterPro" id="IPR011009">
    <property type="entry name" value="Kinase-like_dom_sf"/>
</dbReference>
<evidence type="ECO:0000256" key="4">
    <source>
        <dbReference type="ARBA" id="ARBA00022729"/>
    </source>
</evidence>
<dbReference type="Gene3D" id="1.10.510.10">
    <property type="entry name" value="Transferase(Phosphotransferase) domain 1"/>
    <property type="match status" value="1"/>
</dbReference>
<keyword evidence="6" id="KW-0472">Membrane</keyword>
<evidence type="ECO:0000256" key="6">
    <source>
        <dbReference type="ARBA" id="ARBA00023136"/>
    </source>
</evidence>
<gene>
    <name evidence="9" type="ORF">SLEP1_g53962</name>
</gene>
<keyword evidence="7" id="KW-0325">Glycoprotein</keyword>
<comment type="subcellular location">
    <subcellularLocation>
        <location evidence="1">Membrane</location>
        <topology evidence="1">Single-pass type I membrane protein</topology>
    </subcellularLocation>
</comment>
<comment type="caution">
    <text evidence="9">The sequence shown here is derived from an EMBL/GenBank/DDBJ whole genome shotgun (WGS) entry which is preliminary data.</text>
</comment>
<keyword evidence="2" id="KW-0418">Kinase</keyword>
<evidence type="ECO:0000256" key="5">
    <source>
        <dbReference type="ARBA" id="ARBA00022989"/>
    </source>
</evidence>
<feature type="compositionally biased region" description="Polar residues" evidence="8">
    <location>
        <begin position="213"/>
        <end position="224"/>
    </location>
</feature>